<evidence type="ECO:0000256" key="5">
    <source>
        <dbReference type="HAMAP-Rule" id="MF_00057"/>
    </source>
</evidence>
<reference evidence="6 7" key="1">
    <citation type="submission" date="2019-02" db="EMBL/GenBank/DDBJ databases">
        <title>Genomic Encyclopedia of Type Strains, Phase IV (KMG-IV): sequencing the most valuable type-strain genomes for metagenomic binning, comparative biology and taxonomic classification.</title>
        <authorList>
            <person name="Goeker M."/>
        </authorList>
    </citation>
    <scope>NUCLEOTIDE SEQUENCE [LARGE SCALE GENOMIC DNA]</scope>
    <source>
        <strain evidence="6 7">DSM 21056</strain>
    </source>
</reference>
<dbReference type="NCBIfam" id="NF009905">
    <property type="entry name" value="PRK13368.1"/>
    <property type="match status" value="1"/>
</dbReference>
<comment type="subcellular location">
    <subcellularLocation>
        <location evidence="5">Cytoplasm</location>
    </subcellularLocation>
    <subcellularLocation>
        <location evidence="1">Membrane</location>
    </subcellularLocation>
</comment>
<dbReference type="GO" id="GO:0016020">
    <property type="term" value="C:membrane"/>
    <property type="evidence" value="ECO:0007669"/>
    <property type="project" value="UniProtKB-SubCell"/>
</dbReference>
<organism evidence="6 7">
    <name type="scientific">Spiribacter vilamensis</name>
    <dbReference type="NCBI Taxonomy" id="531306"/>
    <lineage>
        <taxon>Bacteria</taxon>
        <taxon>Pseudomonadati</taxon>
        <taxon>Pseudomonadota</taxon>
        <taxon>Gammaproteobacteria</taxon>
        <taxon>Chromatiales</taxon>
        <taxon>Ectothiorhodospiraceae</taxon>
        <taxon>Spiribacter</taxon>
    </lineage>
</organism>
<evidence type="ECO:0000256" key="4">
    <source>
        <dbReference type="ARBA" id="ARBA00022985"/>
    </source>
</evidence>
<dbReference type="EMBL" id="SHLI01000001">
    <property type="protein sequence ID" value="RZU98517.1"/>
    <property type="molecule type" value="Genomic_DNA"/>
</dbReference>
<dbReference type="NCBIfam" id="NF003950">
    <property type="entry name" value="PRK05450.1-3"/>
    <property type="match status" value="1"/>
</dbReference>
<evidence type="ECO:0000313" key="7">
    <source>
        <dbReference type="Proteomes" id="UP000292298"/>
    </source>
</evidence>
<evidence type="ECO:0000256" key="2">
    <source>
        <dbReference type="ARBA" id="ARBA00022679"/>
    </source>
</evidence>
<keyword evidence="2 5" id="KW-0808">Transferase</keyword>
<name>A0A4Q8CZY4_9GAMM</name>
<comment type="catalytic activity">
    <reaction evidence="5">
        <text>3-deoxy-alpha-D-manno-oct-2-ulosonate + CTP = CMP-3-deoxy-beta-D-manno-octulosonate + diphosphate</text>
        <dbReference type="Rhea" id="RHEA:23448"/>
        <dbReference type="ChEBI" id="CHEBI:33019"/>
        <dbReference type="ChEBI" id="CHEBI:37563"/>
        <dbReference type="ChEBI" id="CHEBI:85986"/>
        <dbReference type="ChEBI" id="CHEBI:85987"/>
        <dbReference type="EC" id="2.7.7.38"/>
    </reaction>
</comment>
<dbReference type="PANTHER" id="PTHR42866">
    <property type="entry name" value="3-DEOXY-MANNO-OCTULOSONATE CYTIDYLYLTRANSFERASE"/>
    <property type="match status" value="1"/>
</dbReference>
<sequence length="255" mass="27131">MTGFTVVIPARYASTRLPGKPLLPLGGRPVIEHVWRRAIESGAERVIVATDHEAIADRVSAFGAECCITAPHHASGTERIAEVVGLHGFATDAVVVNLQGDEPLMPPALLAQVAETLASTPVASMATLATPIADGDELHDPHAVKLVTDHNGRALYFSRAAIPRDREGTSEMVHAIARRHLGIYAYRAGFLLDYPALPPSPLERIEQLEQLRALQAGIHIQVADAGERPGPGIDTAADLAMAEAAIGPESHQESR</sequence>
<dbReference type="NCBIfam" id="TIGR00466">
    <property type="entry name" value="kdsB"/>
    <property type="match status" value="1"/>
</dbReference>
<dbReference type="GO" id="GO:0008690">
    <property type="term" value="F:3-deoxy-manno-octulosonate cytidylyltransferase activity"/>
    <property type="evidence" value="ECO:0007669"/>
    <property type="project" value="UniProtKB-UniRule"/>
</dbReference>
<dbReference type="PANTHER" id="PTHR42866:SF2">
    <property type="entry name" value="3-DEOXY-MANNO-OCTULOSONATE CYTIDYLYLTRANSFERASE, MITOCHONDRIAL"/>
    <property type="match status" value="1"/>
</dbReference>
<dbReference type="GO" id="GO:0033468">
    <property type="term" value="P:CMP-keto-3-deoxy-D-manno-octulosonic acid biosynthetic process"/>
    <property type="evidence" value="ECO:0007669"/>
    <property type="project" value="UniProtKB-UniRule"/>
</dbReference>
<dbReference type="GO" id="GO:0009103">
    <property type="term" value="P:lipopolysaccharide biosynthetic process"/>
    <property type="evidence" value="ECO:0007669"/>
    <property type="project" value="UniProtKB-UniRule"/>
</dbReference>
<keyword evidence="5" id="KW-0963">Cytoplasm</keyword>
<dbReference type="InterPro" id="IPR003329">
    <property type="entry name" value="Cytidylyl_trans"/>
</dbReference>
<evidence type="ECO:0000256" key="1">
    <source>
        <dbReference type="ARBA" id="ARBA00004370"/>
    </source>
</evidence>
<dbReference type="FunFam" id="3.90.550.10:FF:000011">
    <property type="entry name" value="3-deoxy-manno-octulosonate cytidylyltransferase"/>
    <property type="match status" value="1"/>
</dbReference>
<dbReference type="Gene3D" id="3.90.550.10">
    <property type="entry name" value="Spore Coat Polysaccharide Biosynthesis Protein SpsA, Chain A"/>
    <property type="match status" value="1"/>
</dbReference>
<comment type="caution">
    <text evidence="6">The sequence shown here is derived from an EMBL/GenBank/DDBJ whole genome shotgun (WGS) entry which is preliminary data.</text>
</comment>
<accession>A0A4Q8CZY4</accession>
<evidence type="ECO:0000256" key="3">
    <source>
        <dbReference type="ARBA" id="ARBA00022695"/>
    </source>
</evidence>
<dbReference type="OrthoDB" id="9815559at2"/>
<keyword evidence="7" id="KW-1185">Reference proteome</keyword>
<dbReference type="Pfam" id="PF02348">
    <property type="entry name" value="CTP_transf_3"/>
    <property type="match status" value="1"/>
</dbReference>
<proteinExistence type="inferred from homology"/>
<dbReference type="HAMAP" id="MF_00057">
    <property type="entry name" value="KdsB"/>
    <property type="match status" value="1"/>
</dbReference>
<keyword evidence="4 5" id="KW-0448">Lipopolysaccharide biosynthesis</keyword>
<keyword evidence="3 5" id="KW-0548">Nucleotidyltransferase</keyword>
<dbReference type="CDD" id="cd02517">
    <property type="entry name" value="CMP-KDO-Synthetase"/>
    <property type="match status" value="1"/>
</dbReference>
<dbReference type="GO" id="GO:0005829">
    <property type="term" value="C:cytosol"/>
    <property type="evidence" value="ECO:0007669"/>
    <property type="project" value="TreeGrafter"/>
</dbReference>
<dbReference type="SUPFAM" id="SSF53448">
    <property type="entry name" value="Nucleotide-diphospho-sugar transferases"/>
    <property type="match status" value="1"/>
</dbReference>
<comment type="function">
    <text evidence="5">Activates KDO (a required 8-carbon sugar) for incorporation into bacterial lipopolysaccharide in Gram-negative bacteria.</text>
</comment>
<dbReference type="Proteomes" id="UP000292298">
    <property type="component" value="Unassembled WGS sequence"/>
</dbReference>
<dbReference type="InterPro" id="IPR029044">
    <property type="entry name" value="Nucleotide-diphossugar_trans"/>
</dbReference>
<protein>
    <recommendedName>
        <fullName evidence="5">3-deoxy-manno-octulosonate cytidylyltransferase</fullName>
        <ecNumber evidence="5">2.7.7.38</ecNumber>
    </recommendedName>
    <alternativeName>
        <fullName evidence="5">CMP-2-keto-3-deoxyoctulosonic acid synthase</fullName>
        <shortName evidence="5">CKS</shortName>
        <shortName evidence="5">CMP-KDO synthase</shortName>
    </alternativeName>
</protein>
<dbReference type="EC" id="2.7.7.38" evidence="5"/>
<dbReference type="NCBIfam" id="NF003952">
    <property type="entry name" value="PRK05450.1-5"/>
    <property type="match status" value="1"/>
</dbReference>
<dbReference type="RefSeq" id="WP_130502818.1">
    <property type="nucleotide sequence ID" value="NZ_SHLI01000001.1"/>
</dbReference>
<comment type="pathway">
    <text evidence="5">Nucleotide-sugar biosynthesis; CMP-3-deoxy-D-manno-octulosonate biosynthesis; CMP-3-deoxy-D-manno-octulosonate from 3-deoxy-D-manno-octulosonate and CTP: step 1/1.</text>
</comment>
<dbReference type="AlphaFoldDB" id="A0A4Q8CZY4"/>
<dbReference type="InterPro" id="IPR004528">
    <property type="entry name" value="KdsB"/>
</dbReference>
<gene>
    <name evidence="5" type="primary">kdsB</name>
    <name evidence="6" type="ORF">EV698_0765</name>
</gene>
<comment type="similarity">
    <text evidence="5">Belongs to the KdsB family.</text>
</comment>
<dbReference type="UniPathway" id="UPA00358">
    <property type="reaction ID" value="UER00476"/>
</dbReference>
<evidence type="ECO:0000313" key="6">
    <source>
        <dbReference type="EMBL" id="RZU98517.1"/>
    </source>
</evidence>